<feature type="domain" description="CusB-like barrel-sandwich hybrid" evidence="8">
    <location>
        <begin position="176"/>
        <end position="284"/>
    </location>
</feature>
<evidence type="ECO:0000313" key="11">
    <source>
        <dbReference type="EMBL" id="PZR05617.1"/>
    </source>
</evidence>
<dbReference type="GO" id="GO:0015679">
    <property type="term" value="P:plasma membrane copper ion transport"/>
    <property type="evidence" value="ECO:0007669"/>
    <property type="project" value="TreeGrafter"/>
</dbReference>
<dbReference type="Pfam" id="PF19335">
    <property type="entry name" value="HMBD"/>
    <property type="match status" value="1"/>
</dbReference>
<dbReference type="FunFam" id="2.40.420.20:FF:000003">
    <property type="entry name" value="Cation efflux system protein cusB"/>
    <property type="match status" value="1"/>
</dbReference>
<comment type="similarity">
    <text evidence="1">Belongs to the membrane fusion protein (MFP) (TC 8.A.1) family.</text>
</comment>
<keyword evidence="2" id="KW-0813">Transport</keyword>
<dbReference type="NCBIfam" id="TIGR01730">
    <property type="entry name" value="RND_mfp"/>
    <property type="match status" value="1"/>
</dbReference>
<keyword evidence="3" id="KW-0732">Signal</keyword>
<accession>A0A2W5SVB4</accession>
<dbReference type="InterPro" id="IPR058791">
    <property type="entry name" value="3HB_CusB"/>
</dbReference>
<organism evidence="11 12">
    <name type="scientific">Archangium gephyra</name>
    <dbReference type="NCBI Taxonomy" id="48"/>
    <lineage>
        <taxon>Bacteria</taxon>
        <taxon>Pseudomonadati</taxon>
        <taxon>Myxococcota</taxon>
        <taxon>Myxococcia</taxon>
        <taxon>Myxococcales</taxon>
        <taxon>Cystobacterineae</taxon>
        <taxon>Archangiaceae</taxon>
        <taxon>Archangium</taxon>
    </lineage>
</organism>
<evidence type="ECO:0000259" key="6">
    <source>
        <dbReference type="Pfam" id="PF19335"/>
    </source>
</evidence>
<evidence type="ECO:0000259" key="8">
    <source>
        <dbReference type="Pfam" id="PF25919"/>
    </source>
</evidence>
<dbReference type="Proteomes" id="UP000249061">
    <property type="component" value="Unassembled WGS sequence"/>
</dbReference>
<protein>
    <submittedName>
        <fullName evidence="11">Efflux RND transporter periplasmic adaptor subunit</fullName>
    </submittedName>
</protein>
<evidence type="ECO:0000256" key="5">
    <source>
        <dbReference type="SAM" id="MobiDB-lite"/>
    </source>
</evidence>
<name>A0A2W5SVB4_9BACT</name>
<dbReference type="FunFam" id="2.40.30.170:FF:000010">
    <property type="entry name" value="Efflux RND transporter periplasmic adaptor subunit"/>
    <property type="match status" value="1"/>
</dbReference>
<dbReference type="InterPro" id="IPR006143">
    <property type="entry name" value="RND_pump_MFP"/>
</dbReference>
<reference evidence="11 12" key="1">
    <citation type="submission" date="2017-08" db="EMBL/GenBank/DDBJ databases">
        <title>Infants hospitalized years apart are colonized by the same room-sourced microbial strains.</title>
        <authorList>
            <person name="Brooks B."/>
            <person name="Olm M.R."/>
            <person name="Firek B.A."/>
            <person name="Baker R."/>
            <person name="Thomas B.C."/>
            <person name="Morowitz M.J."/>
            <person name="Banfield J.F."/>
        </authorList>
    </citation>
    <scope>NUCLEOTIDE SEQUENCE [LARGE SCALE GENOMIC DNA]</scope>
    <source>
        <strain evidence="11">S2_003_000_R2_14</strain>
    </source>
</reference>
<dbReference type="Pfam" id="PF25975">
    <property type="entry name" value="CzcB_C"/>
    <property type="match status" value="1"/>
</dbReference>
<dbReference type="GO" id="GO:0046914">
    <property type="term" value="F:transition metal ion binding"/>
    <property type="evidence" value="ECO:0007669"/>
    <property type="project" value="TreeGrafter"/>
</dbReference>
<dbReference type="GO" id="GO:0022857">
    <property type="term" value="F:transmembrane transporter activity"/>
    <property type="evidence" value="ECO:0007669"/>
    <property type="project" value="InterPro"/>
</dbReference>
<feature type="domain" description="Heavy metal binding" evidence="6">
    <location>
        <begin position="48"/>
        <end position="74"/>
    </location>
</feature>
<gene>
    <name evidence="11" type="ORF">DI536_31695</name>
</gene>
<dbReference type="EMBL" id="QFQP01000043">
    <property type="protein sequence ID" value="PZR05617.1"/>
    <property type="molecule type" value="Genomic_DNA"/>
</dbReference>
<dbReference type="PANTHER" id="PTHR30097:SF15">
    <property type="entry name" value="CATION EFFLUX SYSTEM PROTEIN CUSB"/>
    <property type="match status" value="1"/>
</dbReference>
<dbReference type="Pfam" id="PF25869">
    <property type="entry name" value="3HB_CusB"/>
    <property type="match status" value="1"/>
</dbReference>
<comment type="caution">
    <text evidence="11">The sequence shown here is derived from an EMBL/GenBank/DDBJ whole genome shotgun (WGS) entry which is preliminary data.</text>
</comment>
<evidence type="ECO:0000256" key="1">
    <source>
        <dbReference type="ARBA" id="ARBA00009477"/>
    </source>
</evidence>
<dbReference type="Gene3D" id="2.40.420.20">
    <property type="match status" value="1"/>
</dbReference>
<dbReference type="InterPro" id="IPR058790">
    <property type="entry name" value="BSH_CusB"/>
</dbReference>
<dbReference type="PANTHER" id="PTHR30097">
    <property type="entry name" value="CATION EFFLUX SYSTEM PROTEIN CUSB"/>
    <property type="match status" value="1"/>
</dbReference>
<dbReference type="GO" id="GO:0016020">
    <property type="term" value="C:membrane"/>
    <property type="evidence" value="ECO:0007669"/>
    <property type="project" value="InterPro"/>
</dbReference>
<evidence type="ECO:0000256" key="2">
    <source>
        <dbReference type="ARBA" id="ARBA00022448"/>
    </source>
</evidence>
<dbReference type="Pfam" id="PF25954">
    <property type="entry name" value="Beta-barrel_RND_2"/>
    <property type="match status" value="1"/>
</dbReference>
<dbReference type="GO" id="GO:0060003">
    <property type="term" value="P:copper ion export"/>
    <property type="evidence" value="ECO:0007669"/>
    <property type="project" value="TreeGrafter"/>
</dbReference>
<dbReference type="AlphaFoldDB" id="A0A2W5SVB4"/>
<dbReference type="InterPro" id="IPR058792">
    <property type="entry name" value="Beta-barrel_RND_2"/>
</dbReference>
<keyword evidence="4" id="KW-0406">Ion transport</keyword>
<dbReference type="GO" id="GO:0030288">
    <property type="term" value="C:outer membrane-bounded periplasmic space"/>
    <property type="evidence" value="ECO:0007669"/>
    <property type="project" value="TreeGrafter"/>
</dbReference>
<dbReference type="Gene3D" id="2.40.50.100">
    <property type="match status" value="1"/>
</dbReference>
<dbReference type="InterPro" id="IPR058649">
    <property type="entry name" value="CzcB_C"/>
</dbReference>
<evidence type="ECO:0000259" key="10">
    <source>
        <dbReference type="Pfam" id="PF25975"/>
    </source>
</evidence>
<dbReference type="SUPFAM" id="SSF111369">
    <property type="entry name" value="HlyD-like secretion proteins"/>
    <property type="match status" value="1"/>
</dbReference>
<feature type="region of interest" description="Disordered" evidence="5">
    <location>
        <begin position="447"/>
        <end position="472"/>
    </location>
</feature>
<evidence type="ECO:0000256" key="4">
    <source>
        <dbReference type="ARBA" id="ARBA00023065"/>
    </source>
</evidence>
<feature type="domain" description="CusB-like beta-barrel" evidence="9">
    <location>
        <begin position="294"/>
        <end position="369"/>
    </location>
</feature>
<evidence type="ECO:0000259" key="7">
    <source>
        <dbReference type="Pfam" id="PF25869"/>
    </source>
</evidence>
<feature type="domain" description="CusB-like three alpha-helical bundle" evidence="7">
    <location>
        <begin position="209"/>
        <end position="256"/>
    </location>
</feature>
<dbReference type="Gene3D" id="6.10.140.730">
    <property type="match status" value="1"/>
</dbReference>
<evidence type="ECO:0000259" key="9">
    <source>
        <dbReference type="Pfam" id="PF25954"/>
    </source>
</evidence>
<dbReference type="InterPro" id="IPR051909">
    <property type="entry name" value="MFP_Cation_Efflux"/>
</dbReference>
<feature type="domain" description="CzcB-like C-terminal circularly permuted SH3-like" evidence="10">
    <location>
        <begin position="377"/>
        <end position="436"/>
    </location>
</feature>
<dbReference type="Gene3D" id="2.40.30.170">
    <property type="match status" value="1"/>
</dbReference>
<proteinExistence type="inferred from homology"/>
<evidence type="ECO:0000313" key="12">
    <source>
        <dbReference type="Proteomes" id="UP000249061"/>
    </source>
</evidence>
<evidence type="ECO:0000256" key="3">
    <source>
        <dbReference type="ARBA" id="ARBA00022729"/>
    </source>
</evidence>
<dbReference type="Pfam" id="PF25919">
    <property type="entry name" value="BSH_CusB"/>
    <property type="match status" value="1"/>
</dbReference>
<dbReference type="InterPro" id="IPR045800">
    <property type="entry name" value="HMBD"/>
</dbReference>
<sequence>MSSETKKSGSWLRTVLVIALTAAITGPIGALIATSMKRQETAAQQAAKYHCPMHPSIVSDHPGECPICGMKLVKLDEPGARPATSERKILFYRSPMDPRQTSPGPAKDSMGMDYLPVYEDDAAGHSEVDGLANVELDPTRQQLIGLRTAVIERGPVGGNFRTVGKVSVDETRVRRINVKVPGYVERVFVDFVGKPVRKGQPLFALYSPEVLAAENEFLTASRAQSESLVSAARRKLELWDVPEAELQRLEKEGTVSRAITYVSPVNGVVTRKDLVEGTRLEVGAMPYDVVDLSTLWVLADVYETELRFVSPGVPAQLTLNAFPGRLFSGKVLFVDPLLDPKTRTARVRLSFANTAGELKPEMFGEVVVERPARDVLRVPSDALIRSGTEDVVFVARGEGRFEPRRVTLGEVGRDFTEVVDGLSVGDAVVTRANFLIDSESRLRASLSRLSTPTGPKGTSADASMPAGHEMTP</sequence>